<feature type="region of interest" description="Disordered" evidence="1">
    <location>
        <begin position="366"/>
        <end position="394"/>
    </location>
</feature>
<dbReference type="EMBL" id="JAVHNQ010000003">
    <property type="protein sequence ID" value="KAK6353050.1"/>
    <property type="molecule type" value="Genomic_DNA"/>
</dbReference>
<reference evidence="2 3" key="1">
    <citation type="submission" date="2019-10" db="EMBL/GenBank/DDBJ databases">
        <authorList>
            <person name="Palmer J.M."/>
        </authorList>
    </citation>
    <scope>NUCLEOTIDE SEQUENCE [LARGE SCALE GENOMIC DNA]</scope>
    <source>
        <strain evidence="2 3">TWF696</strain>
    </source>
</reference>
<keyword evidence="3" id="KW-1185">Reference proteome</keyword>
<accession>A0AAV9V1V3</accession>
<evidence type="ECO:0000256" key="1">
    <source>
        <dbReference type="SAM" id="MobiDB-lite"/>
    </source>
</evidence>
<proteinExistence type="predicted"/>
<evidence type="ECO:0000313" key="3">
    <source>
        <dbReference type="Proteomes" id="UP001375240"/>
    </source>
</evidence>
<comment type="caution">
    <text evidence="2">The sequence shown here is derived from an EMBL/GenBank/DDBJ whole genome shotgun (WGS) entry which is preliminary data.</text>
</comment>
<dbReference type="AlphaFoldDB" id="A0AAV9V1V3"/>
<gene>
    <name evidence="2" type="ORF">TWF696_005041</name>
</gene>
<sequence length="421" mass="47773">MEHFNSVKPTSRYIGVFPPPNYGLFWKGRVGSFKSSERPVMCTDYEFTYACGHKSHPARPDNPDAANIYKGCTDISPTARVTKHCEKYRGSNIVCGAQDREVVSEIIPIVCEDPACQRGVLGADDDGCMLMQANEAQDPADRVQEWIRGLSGKEKAEMVKANVKLCQPPVWGRKGPHVKKQRNVRTKAEREMAEERWTGEKERERQVAAARKKKLACLDRTKILQWQATEQKKGEIWMAAKKKASLRDAALRKKADDEVAAKRKASNKAADRFITEWIEKEKAADSQVDGVATPTKKSKVGRSKKLNNEEAADESATTLKGSNKRADNDEDVGLMTPKTKAKYLREQTVKMLQKSLREDMKRIVALGPPTSPATKERRRKRAKMEEVKAAKLKRERQKCYDALDKRMRRINNLPPDYPLQW</sequence>
<feature type="compositionally biased region" description="Basic residues" evidence="1">
    <location>
        <begin position="296"/>
        <end position="305"/>
    </location>
</feature>
<feature type="region of interest" description="Disordered" evidence="1">
    <location>
        <begin position="284"/>
        <end position="332"/>
    </location>
</feature>
<protein>
    <submittedName>
        <fullName evidence="2">Uncharacterized protein</fullName>
    </submittedName>
</protein>
<dbReference type="Proteomes" id="UP001375240">
    <property type="component" value="Unassembled WGS sequence"/>
</dbReference>
<name>A0AAV9V1V3_9PEZI</name>
<evidence type="ECO:0000313" key="2">
    <source>
        <dbReference type="EMBL" id="KAK6353050.1"/>
    </source>
</evidence>
<organism evidence="2 3">
    <name type="scientific">Orbilia brochopaga</name>
    <dbReference type="NCBI Taxonomy" id="3140254"/>
    <lineage>
        <taxon>Eukaryota</taxon>
        <taxon>Fungi</taxon>
        <taxon>Dikarya</taxon>
        <taxon>Ascomycota</taxon>
        <taxon>Pezizomycotina</taxon>
        <taxon>Orbiliomycetes</taxon>
        <taxon>Orbiliales</taxon>
        <taxon>Orbiliaceae</taxon>
        <taxon>Orbilia</taxon>
    </lineage>
</organism>